<dbReference type="GO" id="GO:0043022">
    <property type="term" value="F:ribosome binding"/>
    <property type="evidence" value="ECO:0007669"/>
    <property type="project" value="InterPro"/>
</dbReference>
<dbReference type="InterPro" id="IPR024621">
    <property type="entry name" value="Mba1"/>
</dbReference>
<dbReference type="OrthoDB" id="19619at2759"/>
<dbReference type="Proteomes" id="UP000501346">
    <property type="component" value="Chromosome SeIV-SeII"/>
</dbReference>
<feature type="region of interest" description="Disordered" evidence="1">
    <location>
        <begin position="46"/>
        <end position="66"/>
    </location>
</feature>
<reference evidence="2 3" key="1">
    <citation type="journal article" date="2019" name="BMC Genomics">
        <title>Chromosome level assembly and comparative genome analysis confirm lager-brewing yeasts originated from a single hybridization.</title>
        <authorList>
            <person name="Salazar A.N."/>
            <person name="Gorter de Vries A.R."/>
            <person name="van den Broek M."/>
            <person name="Brouwers N."/>
            <person name="de la Torre Cortes P."/>
            <person name="Kuijpers N.G.A."/>
            <person name="Daran J.G."/>
            <person name="Abeel T."/>
        </authorList>
    </citation>
    <scope>NUCLEOTIDE SEQUENCE [LARGE SCALE GENOMIC DNA]</scope>
    <source>
        <strain evidence="2 3">CBS 1483</strain>
    </source>
</reference>
<dbReference type="GO" id="GO:0005743">
    <property type="term" value="C:mitochondrial inner membrane"/>
    <property type="evidence" value="ECO:0007669"/>
    <property type="project" value="InterPro"/>
</dbReference>
<protein>
    <submittedName>
        <fullName evidence="2">Mitochondrial ribosome receptor</fullName>
    </submittedName>
</protein>
<dbReference type="GO" id="GO:0032979">
    <property type="term" value="P:protein insertion into mitochondrial inner membrane from matrix"/>
    <property type="evidence" value="ECO:0007669"/>
    <property type="project" value="InterPro"/>
</dbReference>
<evidence type="ECO:0000313" key="3">
    <source>
        <dbReference type="Proteomes" id="UP000501346"/>
    </source>
</evidence>
<dbReference type="InterPro" id="IPR012483">
    <property type="entry name" value="Mba1_Saccharomycetales"/>
</dbReference>
<dbReference type="EMBL" id="CP049001">
    <property type="protein sequence ID" value="QID84358.1"/>
    <property type="molecule type" value="Genomic_DNA"/>
</dbReference>
<gene>
    <name evidence="2" type="primary">MBA1_2</name>
    <name evidence="2" type="ORF">GRS66_006859</name>
</gene>
<dbReference type="PANTHER" id="PTHR13333">
    <property type="entry name" value="M-AAA PROTEASE-INTERACTING PROTEIN 1, MITOCHONDRIAL"/>
    <property type="match status" value="1"/>
</dbReference>
<keyword evidence="3" id="KW-1185">Reference proteome</keyword>
<name>A0A6C1E4X3_SACPS</name>
<dbReference type="AlphaFoldDB" id="A0A6C1E4X3"/>
<dbReference type="PIRSF" id="PIRSF022613">
    <property type="entry name" value="MBA1"/>
    <property type="match status" value="1"/>
</dbReference>
<keyword evidence="2" id="KW-0675">Receptor</keyword>
<dbReference type="FunFam" id="3.10.450.240:FF:000009">
    <property type="entry name" value="Protein MBA1, mitochondrial"/>
    <property type="match status" value="1"/>
</dbReference>
<accession>A0A6C1E4X3</accession>
<dbReference type="PANTHER" id="PTHR13333:SF5">
    <property type="entry name" value="M-AAA PROTEASE-INTERACTING PROTEIN 1, MITOCHONDRIAL"/>
    <property type="match status" value="1"/>
</dbReference>
<organism evidence="2 3">
    <name type="scientific">Saccharomyces pastorianus</name>
    <name type="common">Lager yeast</name>
    <name type="synonym">Saccharomyces cerevisiae x Saccharomyces eubayanus</name>
    <dbReference type="NCBI Taxonomy" id="27292"/>
    <lineage>
        <taxon>Eukaryota</taxon>
        <taxon>Fungi</taxon>
        <taxon>Dikarya</taxon>
        <taxon>Ascomycota</taxon>
        <taxon>Saccharomycotina</taxon>
        <taxon>Saccharomycetes</taxon>
        <taxon>Saccharomycetales</taxon>
        <taxon>Saccharomycetaceae</taxon>
        <taxon>Saccharomyces</taxon>
    </lineage>
</organism>
<proteinExistence type="predicted"/>
<dbReference type="Pfam" id="PF07961">
    <property type="entry name" value="MBA1"/>
    <property type="match status" value="1"/>
</dbReference>
<evidence type="ECO:0000313" key="2">
    <source>
        <dbReference type="EMBL" id="QID84358.1"/>
    </source>
</evidence>
<dbReference type="Gene3D" id="3.10.450.240">
    <property type="match status" value="1"/>
</dbReference>
<evidence type="ECO:0000256" key="1">
    <source>
        <dbReference type="SAM" id="MobiDB-lite"/>
    </source>
</evidence>
<sequence length="293" mass="33590">MLQKSSRIVPNYAYEMNLLKPSYFNSPTKSLLISINRQRLFTTSRLTLNKESEPTEKKDKSKQQDFNPRHLGVASEVFIPSAYKNLPSVFTHPLIVANALVRRLYIFGLNSVQVALFRFQSGIKPSFLLWKNKAIETYVNVNTSFARKNLSEIKGSVSLWVQEALEARSRQLPSNATLDWQLIKFNAVPKLVSIQPIMVPGMPLEHLQLIYKLDTKQRLINVNQQTKKSEILDRDVVDYVAFLCDATTNDMILMGSLFENKPNDKLPKSHEDDTKVAIHRMKVNGDIYRLPSH</sequence>
<feature type="compositionally biased region" description="Basic and acidic residues" evidence="1">
    <location>
        <begin position="48"/>
        <end position="63"/>
    </location>
</feature>